<dbReference type="InterPro" id="IPR005586">
    <property type="entry name" value="ABC_trans_aux"/>
</dbReference>
<evidence type="ECO:0000313" key="4">
    <source>
        <dbReference type="Proteomes" id="UP000198281"/>
    </source>
</evidence>
<dbReference type="AlphaFoldDB" id="A0A239FI03"/>
<feature type="chain" id="PRO_5012444254" evidence="1">
    <location>
        <begin position="26"/>
        <end position="198"/>
    </location>
</feature>
<evidence type="ECO:0000259" key="2">
    <source>
        <dbReference type="Pfam" id="PF03886"/>
    </source>
</evidence>
<protein>
    <submittedName>
        <fullName evidence="3">Cholesterol transport system auxiliary component</fullName>
    </submittedName>
</protein>
<proteinExistence type="predicted"/>
<keyword evidence="4" id="KW-1185">Reference proteome</keyword>
<feature type="domain" description="ABC-type transport auxiliary lipoprotein component" evidence="2">
    <location>
        <begin position="40"/>
        <end position="193"/>
    </location>
</feature>
<name>A0A239FI03_9SPHN</name>
<dbReference type="Pfam" id="PF03886">
    <property type="entry name" value="ABC_trans_aux"/>
    <property type="match status" value="1"/>
</dbReference>
<accession>A0A239FI03</accession>
<keyword evidence="1" id="KW-0732">Signal</keyword>
<organism evidence="3 4">
    <name type="scientific">Edaphosphingomonas laterariae</name>
    <dbReference type="NCBI Taxonomy" id="861865"/>
    <lineage>
        <taxon>Bacteria</taxon>
        <taxon>Pseudomonadati</taxon>
        <taxon>Pseudomonadota</taxon>
        <taxon>Alphaproteobacteria</taxon>
        <taxon>Sphingomonadales</taxon>
        <taxon>Rhizorhabdaceae</taxon>
        <taxon>Edaphosphingomonas</taxon>
    </lineage>
</organism>
<reference evidence="4" key="1">
    <citation type="submission" date="2017-06" db="EMBL/GenBank/DDBJ databases">
        <authorList>
            <person name="Varghese N."/>
            <person name="Submissions S."/>
        </authorList>
    </citation>
    <scope>NUCLEOTIDE SEQUENCE [LARGE SCALE GENOMIC DNA]</scope>
    <source>
        <strain evidence="4">LNB2</strain>
    </source>
</reference>
<dbReference type="Proteomes" id="UP000198281">
    <property type="component" value="Unassembled WGS sequence"/>
</dbReference>
<dbReference type="SUPFAM" id="SSF159594">
    <property type="entry name" value="XCC0632-like"/>
    <property type="match status" value="1"/>
</dbReference>
<gene>
    <name evidence="3" type="ORF">SAMN06295912_10949</name>
</gene>
<feature type="signal peptide" evidence="1">
    <location>
        <begin position="1"/>
        <end position="25"/>
    </location>
</feature>
<evidence type="ECO:0000256" key="1">
    <source>
        <dbReference type="SAM" id="SignalP"/>
    </source>
</evidence>
<sequence length="198" mass="21081">MRRMKPHPILIAAALLPLSACVSFGEDPPATLMTLSADATMPAGAARPARDGQAVTVIPPSVPQALNVLRVPVQTGPTSVAYLKDAQWIEPPNRLFRNLLAETIAATTGRPVLDLRQYSLAPGIRLTGRLQRFGLDATTREAVVTYDASLARGGADALETRRFEARVPVTREDAKTVAPALNRAANQVAGEVAQWIGA</sequence>
<dbReference type="Gene3D" id="3.40.50.10610">
    <property type="entry name" value="ABC-type transport auxiliary lipoprotein component"/>
    <property type="match status" value="1"/>
</dbReference>
<evidence type="ECO:0000313" key="3">
    <source>
        <dbReference type="EMBL" id="SNS56415.1"/>
    </source>
</evidence>
<dbReference type="EMBL" id="FZOS01000009">
    <property type="protein sequence ID" value="SNS56415.1"/>
    <property type="molecule type" value="Genomic_DNA"/>
</dbReference>